<reference evidence="1 2" key="1">
    <citation type="submission" date="2018-10" db="EMBL/GenBank/DDBJ databases">
        <title>A high-quality apple genome assembly.</title>
        <authorList>
            <person name="Hu J."/>
        </authorList>
    </citation>
    <scope>NUCLEOTIDE SEQUENCE [LARGE SCALE GENOMIC DNA]</scope>
    <source>
        <strain evidence="2">cv. HFTH1</strain>
        <tissue evidence="1">Young leaf</tissue>
    </source>
</reference>
<dbReference type="STRING" id="3750.A0A498KTT2"/>
<protein>
    <submittedName>
        <fullName evidence="1">Uncharacterized protein</fullName>
    </submittedName>
</protein>
<dbReference type="EMBL" id="RDQH01000327">
    <property type="protein sequence ID" value="RXI08383.1"/>
    <property type="molecule type" value="Genomic_DNA"/>
</dbReference>
<proteinExistence type="predicted"/>
<sequence>MVQCIACEDYAAFVKRIDLDRILRKEMDSNFEVFPAVPFLPIGRTAESLLGAMFMAVFRVLTPDQA</sequence>
<evidence type="ECO:0000313" key="1">
    <source>
        <dbReference type="EMBL" id="RXI08383.1"/>
    </source>
</evidence>
<accession>A0A498KTT2</accession>
<gene>
    <name evidence="1" type="ORF">DVH24_022527</name>
</gene>
<organism evidence="1 2">
    <name type="scientific">Malus domestica</name>
    <name type="common">Apple</name>
    <name type="synonym">Pyrus malus</name>
    <dbReference type="NCBI Taxonomy" id="3750"/>
    <lineage>
        <taxon>Eukaryota</taxon>
        <taxon>Viridiplantae</taxon>
        <taxon>Streptophyta</taxon>
        <taxon>Embryophyta</taxon>
        <taxon>Tracheophyta</taxon>
        <taxon>Spermatophyta</taxon>
        <taxon>Magnoliopsida</taxon>
        <taxon>eudicotyledons</taxon>
        <taxon>Gunneridae</taxon>
        <taxon>Pentapetalae</taxon>
        <taxon>rosids</taxon>
        <taxon>fabids</taxon>
        <taxon>Rosales</taxon>
        <taxon>Rosaceae</taxon>
        <taxon>Amygdaloideae</taxon>
        <taxon>Maleae</taxon>
        <taxon>Malus</taxon>
    </lineage>
</organism>
<dbReference type="Proteomes" id="UP000290289">
    <property type="component" value="Chromosome 1"/>
</dbReference>
<evidence type="ECO:0000313" key="2">
    <source>
        <dbReference type="Proteomes" id="UP000290289"/>
    </source>
</evidence>
<name>A0A498KTT2_MALDO</name>
<dbReference type="AlphaFoldDB" id="A0A498KTT2"/>
<keyword evidence="2" id="KW-1185">Reference proteome</keyword>
<comment type="caution">
    <text evidence="1">The sequence shown here is derived from an EMBL/GenBank/DDBJ whole genome shotgun (WGS) entry which is preliminary data.</text>
</comment>